<feature type="transmembrane region" description="Helical" evidence="5">
    <location>
        <begin position="86"/>
        <end position="104"/>
    </location>
</feature>
<gene>
    <name evidence="7" type="ORF">TH6_17525</name>
</gene>
<name>A0A367V3R4_9PROT</name>
<feature type="domain" description="DUF1232" evidence="6">
    <location>
        <begin position="20"/>
        <end position="55"/>
    </location>
</feature>
<evidence type="ECO:0000256" key="4">
    <source>
        <dbReference type="ARBA" id="ARBA00023136"/>
    </source>
</evidence>
<keyword evidence="4 5" id="KW-0472">Membrane</keyword>
<evidence type="ECO:0000256" key="5">
    <source>
        <dbReference type="SAM" id="Phobius"/>
    </source>
</evidence>
<comment type="subcellular location">
    <subcellularLocation>
        <location evidence="1">Endomembrane system</location>
        <topology evidence="1">Multi-pass membrane protein</topology>
    </subcellularLocation>
</comment>
<protein>
    <recommendedName>
        <fullName evidence="6">DUF1232 domain-containing protein</fullName>
    </recommendedName>
</protein>
<dbReference type="Proteomes" id="UP000253061">
    <property type="component" value="Unassembled WGS sequence"/>
</dbReference>
<comment type="caution">
    <text evidence="7">The sequence shown here is derived from an EMBL/GenBank/DDBJ whole genome shotgun (WGS) entry which is preliminary data.</text>
</comment>
<reference evidence="7 8" key="1">
    <citation type="submission" date="2014-07" db="EMBL/GenBank/DDBJ databases">
        <title>Draft genome sequence of Thalassospira profundimaris R8-17.</title>
        <authorList>
            <person name="Lai Q."/>
            <person name="Shao Z."/>
        </authorList>
    </citation>
    <scope>NUCLEOTIDE SEQUENCE [LARGE SCALE GENOMIC DNA]</scope>
    <source>
        <strain evidence="7 8">R8-17</strain>
    </source>
</reference>
<sequence>MIIPKLLRTLVRKDVALKPKLLLIAGLVYLISPIDLLPDILLGFGWLDDLVIVPFLGWLSYRSLPKGVQSEIVPDNTENRATSRRMLIYLGILLVVVVVIAIMGDANTSFEPVDSPTTN</sequence>
<proteinExistence type="predicted"/>
<evidence type="ECO:0000259" key="6">
    <source>
        <dbReference type="Pfam" id="PF06803"/>
    </source>
</evidence>
<evidence type="ECO:0000256" key="1">
    <source>
        <dbReference type="ARBA" id="ARBA00004127"/>
    </source>
</evidence>
<dbReference type="Pfam" id="PF06803">
    <property type="entry name" value="DUF1232"/>
    <property type="match status" value="1"/>
</dbReference>
<feature type="transmembrane region" description="Helical" evidence="5">
    <location>
        <begin position="43"/>
        <end position="61"/>
    </location>
</feature>
<dbReference type="AlphaFoldDB" id="A0A367V3R4"/>
<evidence type="ECO:0000313" key="8">
    <source>
        <dbReference type="Proteomes" id="UP000253061"/>
    </source>
</evidence>
<organism evidence="7 8">
    <name type="scientific">Thalassospira profundimaris</name>
    <dbReference type="NCBI Taxonomy" id="502049"/>
    <lineage>
        <taxon>Bacteria</taxon>
        <taxon>Pseudomonadati</taxon>
        <taxon>Pseudomonadota</taxon>
        <taxon>Alphaproteobacteria</taxon>
        <taxon>Rhodospirillales</taxon>
        <taxon>Thalassospiraceae</taxon>
        <taxon>Thalassospira</taxon>
    </lineage>
</organism>
<evidence type="ECO:0000256" key="2">
    <source>
        <dbReference type="ARBA" id="ARBA00022692"/>
    </source>
</evidence>
<evidence type="ECO:0000256" key="3">
    <source>
        <dbReference type="ARBA" id="ARBA00022989"/>
    </source>
</evidence>
<feature type="transmembrane region" description="Helical" evidence="5">
    <location>
        <begin position="21"/>
        <end position="37"/>
    </location>
</feature>
<dbReference type="InterPro" id="IPR010652">
    <property type="entry name" value="DUF1232"/>
</dbReference>
<keyword evidence="2 5" id="KW-0812">Transmembrane</keyword>
<dbReference type="EMBL" id="JPWB01000009">
    <property type="protein sequence ID" value="RCK19817.1"/>
    <property type="molecule type" value="Genomic_DNA"/>
</dbReference>
<dbReference type="GO" id="GO:0012505">
    <property type="term" value="C:endomembrane system"/>
    <property type="evidence" value="ECO:0007669"/>
    <property type="project" value="UniProtKB-SubCell"/>
</dbReference>
<accession>A0A367V3R4</accession>
<keyword evidence="3 5" id="KW-1133">Transmembrane helix</keyword>
<evidence type="ECO:0000313" key="7">
    <source>
        <dbReference type="EMBL" id="RCK19817.1"/>
    </source>
</evidence>